<evidence type="ECO:0000256" key="4">
    <source>
        <dbReference type="ARBA" id="ARBA00022801"/>
    </source>
</evidence>
<evidence type="ECO:0000256" key="2">
    <source>
        <dbReference type="ARBA" id="ARBA00022612"/>
    </source>
</evidence>
<keyword evidence="2" id="KW-1188">Viral release from host cell</keyword>
<reference evidence="7 8" key="1">
    <citation type="submission" date="2023-12" db="EMBL/GenBank/DDBJ databases">
        <title>Description of Novel Strain Fulvimarina sp. 2208YS6-2-32 isolated from Uroteuthis (Photololigo) edulis.</title>
        <authorList>
            <person name="Park J.-S."/>
        </authorList>
    </citation>
    <scope>NUCLEOTIDE SEQUENCE [LARGE SCALE GENOMIC DNA]</scope>
    <source>
        <strain evidence="7 8">2208YS6-2-32</strain>
    </source>
</reference>
<dbReference type="InterPro" id="IPR054612">
    <property type="entry name" value="Phage_capsid-like_C"/>
</dbReference>
<feature type="domain" description="Phage capsid-like C-terminal" evidence="6">
    <location>
        <begin position="239"/>
        <end position="507"/>
    </location>
</feature>
<dbReference type="EMBL" id="JAXLPB010000014">
    <property type="protein sequence ID" value="MDY8111154.1"/>
    <property type="molecule type" value="Genomic_DNA"/>
</dbReference>
<dbReference type="Gene3D" id="3.30.2320.10">
    <property type="entry name" value="hypothetical protein PF0899 domain"/>
    <property type="match status" value="1"/>
</dbReference>
<dbReference type="RefSeq" id="WP_322189335.1">
    <property type="nucleotide sequence ID" value="NZ_JAXLPB010000014.1"/>
</dbReference>
<evidence type="ECO:0000259" key="5">
    <source>
        <dbReference type="Pfam" id="PF04586"/>
    </source>
</evidence>
<sequence>MERLELKAAITVTDEGAIEAIAWPFGSADLTGDVIEKTADIDGDLPLPMLWHHDGAQTIGVWDHVEVTERGIEAKGRLLINDVARAREVRALIIEKAATGVSIGFVNRKSSVRRGGGRNLQSLTLREISVTPTPAHPGARVINLKADASATSKDTMENETTVAAPDNAAFEAAIAAVEKKAMDRLDKVLAKLNRPAVITDQKSDETVERKAFESFARRGVERMNTDEVKALTVSNDTAGGYLAPEQFLAEIEKNLVLYSPIRQVAKVAATSAGEILLPKRTGTMTAKWVGETATRTGSQPSYGQQKFDIYEIAAFTDISNRLLEDAAFNMEGELASNFAEEFGRLESAAFINGDGVEKPNGILANTEIETVETAAASISADDLIDLYHSLPAFYAANAVFAMNRKTIGDVRKLKDADGRFLWTDSLVAGNPSTILGRPVIEFADMPDQAAGAIPVIFGDFSNFRIFDRVGLSILRDPYTMQTEGQVRFHGRRRVGGAVSKAEAFKFLSNQA</sequence>
<evidence type="ECO:0000313" key="8">
    <source>
        <dbReference type="Proteomes" id="UP001294412"/>
    </source>
</evidence>
<dbReference type="InterPro" id="IPR024455">
    <property type="entry name" value="Phage_capsid"/>
</dbReference>
<proteinExistence type="predicted"/>
<evidence type="ECO:0000256" key="3">
    <source>
        <dbReference type="ARBA" id="ARBA00022670"/>
    </source>
</evidence>
<evidence type="ECO:0000313" key="7">
    <source>
        <dbReference type="EMBL" id="MDY8111154.1"/>
    </source>
</evidence>
<dbReference type="Pfam" id="PF04586">
    <property type="entry name" value="Peptidase_S78"/>
    <property type="match status" value="1"/>
</dbReference>
<evidence type="ECO:0000259" key="6">
    <source>
        <dbReference type="Pfam" id="PF05065"/>
    </source>
</evidence>
<accession>A0ABU5I6Z7</accession>
<organism evidence="7 8">
    <name type="scientific">Fulvimarina uroteuthidis</name>
    <dbReference type="NCBI Taxonomy" id="3098149"/>
    <lineage>
        <taxon>Bacteria</taxon>
        <taxon>Pseudomonadati</taxon>
        <taxon>Pseudomonadota</taxon>
        <taxon>Alphaproteobacteria</taxon>
        <taxon>Hyphomicrobiales</taxon>
        <taxon>Aurantimonadaceae</taxon>
        <taxon>Fulvimarina</taxon>
    </lineage>
</organism>
<dbReference type="Gene3D" id="3.30.2400.10">
    <property type="entry name" value="Major capsid protein gp5"/>
    <property type="match status" value="1"/>
</dbReference>
<dbReference type="Proteomes" id="UP001294412">
    <property type="component" value="Unassembled WGS sequence"/>
</dbReference>
<feature type="domain" description="Prohead serine protease" evidence="5">
    <location>
        <begin position="18"/>
        <end position="149"/>
    </location>
</feature>
<dbReference type="Pfam" id="PF05065">
    <property type="entry name" value="Phage_capsid"/>
    <property type="match status" value="1"/>
</dbReference>
<dbReference type="NCBIfam" id="TIGR01554">
    <property type="entry name" value="major_cap_HK97"/>
    <property type="match status" value="1"/>
</dbReference>
<keyword evidence="4" id="KW-0378">Hydrolase</keyword>
<keyword evidence="8" id="KW-1185">Reference proteome</keyword>
<comment type="caution">
    <text evidence="7">The sequence shown here is derived from an EMBL/GenBank/DDBJ whole genome shotgun (WGS) entry which is preliminary data.</text>
</comment>
<comment type="subcellular location">
    <subcellularLocation>
        <location evidence="1">Virion</location>
    </subcellularLocation>
</comment>
<protein>
    <submittedName>
        <fullName evidence="7">Phage major capsid protein</fullName>
    </submittedName>
</protein>
<gene>
    <name evidence="7" type="ORF">U0C82_18720</name>
</gene>
<dbReference type="InterPro" id="IPR054613">
    <property type="entry name" value="Peptidase_S78_dom"/>
</dbReference>
<evidence type="ECO:0000256" key="1">
    <source>
        <dbReference type="ARBA" id="ARBA00004328"/>
    </source>
</evidence>
<keyword evidence="3" id="KW-0645">Protease</keyword>
<dbReference type="SUPFAM" id="SSF56563">
    <property type="entry name" value="Major capsid protein gp5"/>
    <property type="match status" value="1"/>
</dbReference>
<name>A0ABU5I6Z7_9HYPH</name>